<organism evidence="1 2">
    <name type="scientific">Diaporthe vaccinii</name>
    <dbReference type="NCBI Taxonomy" id="105482"/>
    <lineage>
        <taxon>Eukaryota</taxon>
        <taxon>Fungi</taxon>
        <taxon>Dikarya</taxon>
        <taxon>Ascomycota</taxon>
        <taxon>Pezizomycotina</taxon>
        <taxon>Sordariomycetes</taxon>
        <taxon>Sordariomycetidae</taxon>
        <taxon>Diaporthales</taxon>
        <taxon>Diaporthaceae</taxon>
        <taxon>Diaporthe</taxon>
        <taxon>Diaporthe eres species complex</taxon>
    </lineage>
</organism>
<sequence>MSHLFPLDIIRDDEKTRVSELHATLSHPDSYKEYMRPVIAHLGEYFVGKSIAVSIYDSSGDLKVGCQETRKPDMALYYDKEYVFHLIQVKDNDEPMKIDIQNVKCVCEAKGINHDYRSLFNALSAYGTSTRDYCMYMLDFYVIHQWQKESDWTGNTVE</sequence>
<dbReference type="Proteomes" id="UP001600888">
    <property type="component" value="Unassembled WGS sequence"/>
</dbReference>
<comment type="caution">
    <text evidence="1">The sequence shown here is derived from an EMBL/GenBank/DDBJ whole genome shotgun (WGS) entry which is preliminary data.</text>
</comment>
<protein>
    <submittedName>
        <fullName evidence="1">Uncharacterized protein</fullName>
    </submittedName>
</protein>
<accession>A0ABR4E5C6</accession>
<name>A0ABR4E5C6_9PEZI</name>
<evidence type="ECO:0000313" key="2">
    <source>
        <dbReference type="Proteomes" id="UP001600888"/>
    </source>
</evidence>
<dbReference type="EMBL" id="JBAWTH010000096">
    <property type="protein sequence ID" value="KAL2277620.1"/>
    <property type="molecule type" value="Genomic_DNA"/>
</dbReference>
<reference evidence="1 2" key="1">
    <citation type="submission" date="2024-03" db="EMBL/GenBank/DDBJ databases">
        <title>A high-quality draft genome sequence of Diaporthe vaccinii, a causative agent of upright dieback and viscid rot disease in cranberry plants.</title>
        <authorList>
            <person name="Sarrasin M."/>
            <person name="Lang B.F."/>
            <person name="Burger G."/>
        </authorList>
    </citation>
    <scope>NUCLEOTIDE SEQUENCE [LARGE SCALE GENOMIC DNA]</scope>
    <source>
        <strain evidence="1 2">IS7</strain>
    </source>
</reference>
<proteinExistence type="predicted"/>
<keyword evidence="2" id="KW-1185">Reference proteome</keyword>
<evidence type="ECO:0000313" key="1">
    <source>
        <dbReference type="EMBL" id="KAL2277620.1"/>
    </source>
</evidence>
<gene>
    <name evidence="1" type="ORF">FJTKL_15300</name>
</gene>